<dbReference type="EMBL" id="GGEC01017520">
    <property type="protein sequence ID" value="MBW98003.1"/>
    <property type="molecule type" value="Transcribed_RNA"/>
</dbReference>
<accession>A0A2P2JX34</accession>
<name>A0A2P2JX34_RHIMU</name>
<reference evidence="1" key="1">
    <citation type="submission" date="2018-02" db="EMBL/GenBank/DDBJ databases">
        <title>Rhizophora mucronata_Transcriptome.</title>
        <authorList>
            <person name="Meera S.P."/>
            <person name="Sreeshan A."/>
            <person name="Augustine A."/>
        </authorList>
    </citation>
    <scope>NUCLEOTIDE SEQUENCE</scope>
    <source>
        <tissue evidence="1">Leaf</tissue>
    </source>
</reference>
<organism evidence="1">
    <name type="scientific">Rhizophora mucronata</name>
    <name type="common">Asiatic mangrove</name>
    <dbReference type="NCBI Taxonomy" id="61149"/>
    <lineage>
        <taxon>Eukaryota</taxon>
        <taxon>Viridiplantae</taxon>
        <taxon>Streptophyta</taxon>
        <taxon>Embryophyta</taxon>
        <taxon>Tracheophyta</taxon>
        <taxon>Spermatophyta</taxon>
        <taxon>Magnoliopsida</taxon>
        <taxon>eudicotyledons</taxon>
        <taxon>Gunneridae</taxon>
        <taxon>Pentapetalae</taxon>
        <taxon>rosids</taxon>
        <taxon>fabids</taxon>
        <taxon>Malpighiales</taxon>
        <taxon>Rhizophoraceae</taxon>
        <taxon>Rhizophora</taxon>
    </lineage>
</organism>
<dbReference type="EMBL" id="GGEC01017523">
    <property type="protein sequence ID" value="MBW98006.1"/>
    <property type="molecule type" value="Transcribed_RNA"/>
</dbReference>
<evidence type="ECO:0000313" key="1">
    <source>
        <dbReference type="EMBL" id="MBW98006.1"/>
    </source>
</evidence>
<proteinExistence type="predicted"/>
<protein>
    <submittedName>
        <fullName evidence="1">Uncharacterized protein</fullName>
    </submittedName>
</protein>
<sequence length="51" mass="5854">MNCCRWKILCYAKGFKGASNHLHIVMADTLLELRQPCIISTDCFIIILKID</sequence>
<dbReference type="AlphaFoldDB" id="A0A2P2JX34"/>